<protein>
    <submittedName>
        <fullName evidence="1">Uncharacterized protein</fullName>
    </submittedName>
</protein>
<evidence type="ECO:0000313" key="1">
    <source>
        <dbReference type="EMBL" id="OWF52718.1"/>
    </source>
</evidence>
<dbReference type="EMBL" id="NEDP02001670">
    <property type="protein sequence ID" value="OWF52718.1"/>
    <property type="molecule type" value="Genomic_DNA"/>
</dbReference>
<organism evidence="1 2">
    <name type="scientific">Mizuhopecten yessoensis</name>
    <name type="common">Japanese scallop</name>
    <name type="synonym">Patinopecten yessoensis</name>
    <dbReference type="NCBI Taxonomy" id="6573"/>
    <lineage>
        <taxon>Eukaryota</taxon>
        <taxon>Metazoa</taxon>
        <taxon>Spiralia</taxon>
        <taxon>Lophotrochozoa</taxon>
        <taxon>Mollusca</taxon>
        <taxon>Bivalvia</taxon>
        <taxon>Autobranchia</taxon>
        <taxon>Pteriomorphia</taxon>
        <taxon>Pectinida</taxon>
        <taxon>Pectinoidea</taxon>
        <taxon>Pectinidae</taxon>
        <taxon>Mizuhopecten</taxon>
    </lineage>
</organism>
<comment type="caution">
    <text evidence="1">The sequence shown here is derived from an EMBL/GenBank/DDBJ whole genome shotgun (WGS) entry which is preliminary data.</text>
</comment>
<name>A0A210QVD5_MIZYE</name>
<accession>A0A210QVD5</accession>
<evidence type="ECO:0000313" key="2">
    <source>
        <dbReference type="Proteomes" id="UP000242188"/>
    </source>
</evidence>
<gene>
    <name evidence="1" type="ORF">KP79_PYT08226</name>
</gene>
<dbReference type="Proteomes" id="UP000242188">
    <property type="component" value="Unassembled WGS sequence"/>
</dbReference>
<reference evidence="1 2" key="1">
    <citation type="journal article" date="2017" name="Nat. Ecol. Evol.">
        <title>Scallop genome provides insights into evolution of bilaterian karyotype and development.</title>
        <authorList>
            <person name="Wang S."/>
            <person name="Zhang J."/>
            <person name="Jiao W."/>
            <person name="Li J."/>
            <person name="Xun X."/>
            <person name="Sun Y."/>
            <person name="Guo X."/>
            <person name="Huan P."/>
            <person name="Dong B."/>
            <person name="Zhang L."/>
            <person name="Hu X."/>
            <person name="Sun X."/>
            <person name="Wang J."/>
            <person name="Zhao C."/>
            <person name="Wang Y."/>
            <person name="Wang D."/>
            <person name="Huang X."/>
            <person name="Wang R."/>
            <person name="Lv J."/>
            <person name="Li Y."/>
            <person name="Zhang Z."/>
            <person name="Liu B."/>
            <person name="Lu W."/>
            <person name="Hui Y."/>
            <person name="Liang J."/>
            <person name="Zhou Z."/>
            <person name="Hou R."/>
            <person name="Li X."/>
            <person name="Liu Y."/>
            <person name="Li H."/>
            <person name="Ning X."/>
            <person name="Lin Y."/>
            <person name="Zhao L."/>
            <person name="Xing Q."/>
            <person name="Dou J."/>
            <person name="Li Y."/>
            <person name="Mao J."/>
            <person name="Guo H."/>
            <person name="Dou H."/>
            <person name="Li T."/>
            <person name="Mu C."/>
            <person name="Jiang W."/>
            <person name="Fu Q."/>
            <person name="Fu X."/>
            <person name="Miao Y."/>
            <person name="Liu J."/>
            <person name="Yu Q."/>
            <person name="Li R."/>
            <person name="Liao H."/>
            <person name="Li X."/>
            <person name="Kong Y."/>
            <person name="Jiang Z."/>
            <person name="Chourrout D."/>
            <person name="Li R."/>
            <person name="Bao Z."/>
        </authorList>
    </citation>
    <scope>NUCLEOTIDE SEQUENCE [LARGE SCALE GENOMIC DNA]</scope>
    <source>
        <strain evidence="1 2">PY_sf001</strain>
    </source>
</reference>
<proteinExistence type="predicted"/>
<dbReference type="OrthoDB" id="6062445at2759"/>
<dbReference type="Gene3D" id="1.50.10.20">
    <property type="match status" value="1"/>
</dbReference>
<sequence>MAARQEQTPSSFFGYNLTSILQAQLILSEEYFRVNRFALSLMAIALCQQNETFGQQFEDILTAHPGTYLYGIDEASMITLACLCLNTQGCSSAAQDAEKFVSKNLKSSLNVYSLGLGSQALIATEKPVYLRQIRNAVCAIKRKLDIDKR</sequence>
<dbReference type="AlphaFoldDB" id="A0A210QVD5"/>
<keyword evidence="2" id="KW-1185">Reference proteome</keyword>